<organism evidence="1 2">
    <name type="scientific">Vespula squamosa</name>
    <name type="common">Southern yellow jacket</name>
    <name type="synonym">Wasp</name>
    <dbReference type="NCBI Taxonomy" id="30214"/>
    <lineage>
        <taxon>Eukaryota</taxon>
        <taxon>Metazoa</taxon>
        <taxon>Ecdysozoa</taxon>
        <taxon>Arthropoda</taxon>
        <taxon>Hexapoda</taxon>
        <taxon>Insecta</taxon>
        <taxon>Pterygota</taxon>
        <taxon>Neoptera</taxon>
        <taxon>Endopterygota</taxon>
        <taxon>Hymenoptera</taxon>
        <taxon>Apocrita</taxon>
        <taxon>Aculeata</taxon>
        <taxon>Vespoidea</taxon>
        <taxon>Vespidae</taxon>
        <taxon>Vespinae</taxon>
        <taxon>Vespula</taxon>
    </lineage>
</organism>
<gene>
    <name evidence="1" type="ORF">V1478_007704</name>
</gene>
<reference evidence="1 2" key="1">
    <citation type="journal article" date="2024" name="Ann. Entomol. Soc. Am.">
        <title>Genomic analyses of the southern and eastern yellowjacket wasps (Hymenoptera: Vespidae) reveal evolutionary signatures of social life.</title>
        <authorList>
            <person name="Catto M.A."/>
            <person name="Caine P.B."/>
            <person name="Orr S.E."/>
            <person name="Hunt B.G."/>
            <person name="Goodisman M.A.D."/>
        </authorList>
    </citation>
    <scope>NUCLEOTIDE SEQUENCE [LARGE SCALE GENOMIC DNA]</scope>
    <source>
        <strain evidence="1">233</strain>
        <tissue evidence="1">Head and thorax</tissue>
    </source>
</reference>
<sequence length="61" mass="7151">MDRTELIRTNGSYLYIESYVTGLRIEKSKLIRTIAEMKEIRITVQFHIFINGLKPFNSSKS</sequence>
<comment type="caution">
    <text evidence="1">The sequence shown here is derived from an EMBL/GenBank/DDBJ whole genome shotgun (WGS) entry which is preliminary data.</text>
</comment>
<accession>A0ABD2AXB8</accession>
<evidence type="ECO:0000313" key="1">
    <source>
        <dbReference type="EMBL" id="KAL2725031.1"/>
    </source>
</evidence>
<keyword evidence="2" id="KW-1185">Reference proteome</keyword>
<evidence type="ECO:0000313" key="2">
    <source>
        <dbReference type="Proteomes" id="UP001607302"/>
    </source>
</evidence>
<dbReference type="AlphaFoldDB" id="A0ABD2AXB8"/>
<dbReference type="Proteomes" id="UP001607302">
    <property type="component" value="Unassembled WGS sequence"/>
</dbReference>
<name>A0ABD2AXB8_VESSQ</name>
<dbReference type="EMBL" id="JAUDFV010000138">
    <property type="protein sequence ID" value="KAL2725031.1"/>
    <property type="molecule type" value="Genomic_DNA"/>
</dbReference>
<protein>
    <submittedName>
        <fullName evidence="1">Uncharacterized protein</fullName>
    </submittedName>
</protein>
<proteinExistence type="predicted"/>